<sequence length="489" mass="56045">EIICAYFRAERLARNANPVALVAATQQQPVYNPQPKPNYNPLTSSTRSHATTQSKGKEIARAPSPPLESEHEVVSDEEETQRDKKIAKLMDLISTSFNKIYKPTNNNLITSLKNRNKNVHNTPRTNKRTGVITVKGLGMQQRNLDQQKRSRILPTTRIRDQELEAHYLYMAKIQKGIPAVDEATRLVFDKEPLEKGDSNTTPNSSDTSNNEREVYHDGQKFQEERSLLASLIENINENKKMNKILRASNTALATELKRSGQPIQTMNMLNSKCTTSFAKPHYLKKCQSTKLCLYDIACYKDNLANMLSPETDETIRLAEESRSKLNDSWIIQSSPEIKCVLELQLQLTLVYMTQNLEKFKQALKEEMIEYLRYFNSLKKEVEFLQSQLELQEKQFSNENDRLLKEYFYNDHMNDIVRFFDNIDEYSDMAWENEVVSKSSAVSHKRNTTQSTPITVDAETPQLIVHNTPDLTNPTSQVDAKGNIILADDA</sequence>
<keyword evidence="4" id="KW-1185">Reference proteome</keyword>
<reference evidence="3" key="2">
    <citation type="submission" date="2022-01" db="EMBL/GenBank/DDBJ databases">
        <authorList>
            <person name="Yamashiro T."/>
            <person name="Shiraishi A."/>
            <person name="Satake H."/>
            <person name="Nakayama K."/>
        </authorList>
    </citation>
    <scope>NUCLEOTIDE SEQUENCE</scope>
</reference>
<dbReference type="EMBL" id="BQNB010013240">
    <property type="protein sequence ID" value="GJT13566.1"/>
    <property type="molecule type" value="Genomic_DNA"/>
</dbReference>
<name>A0ABQ5BFE8_9ASTR</name>
<feature type="compositionally biased region" description="Low complexity" evidence="2">
    <location>
        <begin position="198"/>
        <end position="208"/>
    </location>
</feature>
<feature type="region of interest" description="Disordered" evidence="2">
    <location>
        <begin position="190"/>
        <end position="214"/>
    </location>
</feature>
<protein>
    <submittedName>
        <fullName evidence="3">Uncharacterized protein</fullName>
    </submittedName>
</protein>
<feature type="region of interest" description="Disordered" evidence="2">
    <location>
        <begin position="30"/>
        <end position="81"/>
    </location>
</feature>
<feature type="non-terminal residue" evidence="3">
    <location>
        <position position="1"/>
    </location>
</feature>
<evidence type="ECO:0000313" key="3">
    <source>
        <dbReference type="EMBL" id="GJT13566.1"/>
    </source>
</evidence>
<organism evidence="3 4">
    <name type="scientific">Tanacetum coccineum</name>
    <dbReference type="NCBI Taxonomy" id="301880"/>
    <lineage>
        <taxon>Eukaryota</taxon>
        <taxon>Viridiplantae</taxon>
        <taxon>Streptophyta</taxon>
        <taxon>Embryophyta</taxon>
        <taxon>Tracheophyta</taxon>
        <taxon>Spermatophyta</taxon>
        <taxon>Magnoliopsida</taxon>
        <taxon>eudicotyledons</taxon>
        <taxon>Gunneridae</taxon>
        <taxon>Pentapetalae</taxon>
        <taxon>asterids</taxon>
        <taxon>campanulids</taxon>
        <taxon>Asterales</taxon>
        <taxon>Asteraceae</taxon>
        <taxon>Asteroideae</taxon>
        <taxon>Anthemideae</taxon>
        <taxon>Anthemidinae</taxon>
        <taxon>Tanacetum</taxon>
    </lineage>
</organism>
<feature type="compositionally biased region" description="Polar residues" evidence="2">
    <location>
        <begin position="40"/>
        <end position="54"/>
    </location>
</feature>
<keyword evidence="1" id="KW-0175">Coiled coil</keyword>
<proteinExistence type="predicted"/>
<evidence type="ECO:0000256" key="2">
    <source>
        <dbReference type="SAM" id="MobiDB-lite"/>
    </source>
</evidence>
<reference evidence="3" key="1">
    <citation type="journal article" date="2022" name="Int. J. Mol. Sci.">
        <title>Draft Genome of Tanacetum Coccineum: Genomic Comparison of Closely Related Tanacetum-Family Plants.</title>
        <authorList>
            <person name="Yamashiro T."/>
            <person name="Shiraishi A."/>
            <person name="Nakayama K."/>
            <person name="Satake H."/>
        </authorList>
    </citation>
    <scope>NUCLEOTIDE SEQUENCE</scope>
</reference>
<feature type="coiled-coil region" evidence="1">
    <location>
        <begin position="374"/>
        <end position="405"/>
    </location>
</feature>
<gene>
    <name evidence="3" type="ORF">Tco_0860608</name>
</gene>
<accession>A0ABQ5BFE8</accession>
<dbReference type="Proteomes" id="UP001151760">
    <property type="component" value="Unassembled WGS sequence"/>
</dbReference>
<comment type="caution">
    <text evidence="3">The sequence shown here is derived from an EMBL/GenBank/DDBJ whole genome shotgun (WGS) entry which is preliminary data.</text>
</comment>
<evidence type="ECO:0000256" key="1">
    <source>
        <dbReference type="SAM" id="Coils"/>
    </source>
</evidence>
<evidence type="ECO:0000313" key="4">
    <source>
        <dbReference type="Proteomes" id="UP001151760"/>
    </source>
</evidence>